<reference evidence="2" key="1">
    <citation type="submission" date="2016-10" db="EMBL/GenBank/DDBJ databases">
        <authorList>
            <person name="Tanifuji G."/>
            <person name="Kume K."/>
            <person name="Nakayama T."/>
            <person name="Takabayashi S."/>
            <person name="Hashimoto T."/>
        </authorList>
    </citation>
    <scope>NUCLEOTIDE SEQUENCE</scope>
    <source>
        <strain evidence="2">NY0173</strain>
    </source>
</reference>
<dbReference type="AlphaFoldDB" id="A0A9K3CY42"/>
<dbReference type="EMBL" id="BDIP01001904">
    <property type="protein sequence ID" value="GIQ85366.1"/>
    <property type="molecule type" value="Genomic_DNA"/>
</dbReference>
<name>A0A9K3CY42_9EUKA</name>
<accession>A0A9K3CY42</accession>
<dbReference type="InterPro" id="IPR023213">
    <property type="entry name" value="CAT-like_dom_sf"/>
</dbReference>
<dbReference type="SUPFAM" id="SSF52777">
    <property type="entry name" value="CoA-dependent acyltransferases"/>
    <property type="match status" value="1"/>
</dbReference>
<organism evidence="2 3">
    <name type="scientific">Kipferlia bialata</name>
    <dbReference type="NCBI Taxonomy" id="797122"/>
    <lineage>
        <taxon>Eukaryota</taxon>
        <taxon>Metamonada</taxon>
        <taxon>Carpediemonas-like organisms</taxon>
        <taxon>Kipferlia</taxon>
    </lineage>
</organism>
<reference evidence="2 3" key="2">
    <citation type="journal article" date="2018" name="PLoS ONE">
        <title>The draft genome of Kipferlia bialata reveals reductive genome evolution in fornicate parasites.</title>
        <authorList>
            <person name="Tanifuji G."/>
            <person name="Takabayashi S."/>
            <person name="Kume K."/>
            <person name="Takagi M."/>
            <person name="Nakayama T."/>
            <person name="Kamikawa R."/>
            <person name="Inagaki Y."/>
            <person name="Hashimoto T."/>
        </authorList>
    </citation>
    <scope>NUCLEOTIDE SEQUENCE [LARGE SCALE GENOMIC DNA]</scope>
    <source>
        <strain evidence="2">NY0173</strain>
    </source>
</reference>
<proteinExistence type="predicted"/>
<protein>
    <submittedName>
        <fullName evidence="2">Uncharacterized protein</fullName>
    </submittedName>
</protein>
<evidence type="ECO:0000313" key="3">
    <source>
        <dbReference type="Proteomes" id="UP000265618"/>
    </source>
</evidence>
<dbReference type="EMBL" id="BDIP01000223">
    <property type="protein sequence ID" value="GIQ80703.1"/>
    <property type="molecule type" value="Genomic_DNA"/>
</dbReference>
<evidence type="ECO:0000313" key="2">
    <source>
        <dbReference type="EMBL" id="GIQ85366.1"/>
    </source>
</evidence>
<keyword evidence="3" id="KW-1185">Reference proteome</keyword>
<dbReference type="Gene3D" id="3.30.559.10">
    <property type="entry name" value="Chloramphenicol acetyltransferase-like domain"/>
    <property type="match status" value="1"/>
</dbReference>
<comment type="caution">
    <text evidence="2">The sequence shown here is derived from an EMBL/GenBank/DDBJ whole genome shotgun (WGS) entry which is preliminary data.</text>
</comment>
<sequence length="475" mass="51858">MANIPNPRRIPWNDPYRDVIDQEAIWITLNSTIQIMGLIDTGMDVDNSVDCLQTAVDVVLSRYPVLSLEVVPNDIGTYSYRPRKEPLKLDLVHDYYTSPPVSTMSEYDSVLAYPVPGYQAPKDGVSRLFHVKLVRFEVPDDPDPDFLTAIDGHTHALVVSLHHILGDGNSTVMLLKMLAELWISEGLDACRKPRQAGTVWSNMYCPGGVPTITLPTEGSLAATLSGTKLDSNPIEERTPSCVTAAVPVSHLSQARVYDYPLTDTLGGVLLAVTGAQILNERKRDGDETTDMTLRMWLPSDVQPILRAQRPDLPDIGGLVSNAASGGRGQIHATPTTTVEAVCQAVNAGREREKATSTPTFWAVTKALLSKGVQTSVSPDINSQTCVFSNLGRVDLPYPLAEITGCVFSRGVGKYVVGAMNTRGSSTVSLTFSYSQPFFSRDMAIAHRDAFLKTLPWVRDNPKATLQDLALFLETL</sequence>
<dbReference type="Proteomes" id="UP000265618">
    <property type="component" value="Unassembled WGS sequence"/>
</dbReference>
<gene>
    <name evidence="1" type="ORF">KIPB_001541</name>
    <name evidence="2" type="ORF">KIPB_007016</name>
</gene>
<evidence type="ECO:0000313" key="1">
    <source>
        <dbReference type="EMBL" id="GIQ80703.1"/>
    </source>
</evidence>